<dbReference type="Proteomes" id="UP000220480">
    <property type="component" value="Unassembled WGS sequence"/>
</dbReference>
<protein>
    <submittedName>
        <fullName evidence="1">Chromosome partitioning protein ParB</fullName>
    </submittedName>
</protein>
<dbReference type="AlphaFoldDB" id="A0A2A7AV56"/>
<comment type="caution">
    <text evidence="1">The sequence shown here is derived from an EMBL/GenBank/DDBJ whole genome shotgun (WGS) entry which is preliminary data.</text>
</comment>
<proteinExistence type="predicted"/>
<gene>
    <name evidence="1" type="ORF">CGS59_13030</name>
</gene>
<evidence type="ECO:0000313" key="1">
    <source>
        <dbReference type="EMBL" id="PDX83034.1"/>
    </source>
</evidence>
<accession>A0A2A7AV56</accession>
<dbReference type="EMBL" id="NMTZ01000027">
    <property type="protein sequence ID" value="PDX83034.1"/>
    <property type="molecule type" value="Genomic_DNA"/>
</dbReference>
<dbReference type="RefSeq" id="WP_097780263.1">
    <property type="nucleotide sequence ID" value="NZ_NMTZ01000027.1"/>
</dbReference>
<dbReference type="SUPFAM" id="SSF110849">
    <property type="entry name" value="ParB/Sulfiredoxin"/>
    <property type="match status" value="1"/>
</dbReference>
<dbReference type="Gene3D" id="3.90.1530.10">
    <property type="entry name" value="Conserved hypothetical protein from pyrococcus furiosus pfu- 392566-001, ParB domain"/>
    <property type="match status" value="1"/>
</dbReference>
<name>A0A2A7AV56_9FIRM</name>
<sequence>MAETARENQVGSAAVKYETVADMGSGLVIAKVKLTDFREQDINARIMKTEMQKQLTDNIKKRGQLESLPFCALIDGKIEIISGHHRIRSAKDSGVLTELFVILDTTGLRRSQVAAKQLAHNAISGFDDQSTLKEIAKMIDDVDDMLESYIGKDIIGEPMAELEKLLSPKVEFDWKNVTFTFLPHQLRDLDQLVKVLGSLSPDMLGVADIDQHEEFIETITKYQQFANVKNTGAAIHAMIKATESLFDDLHFDESQEWVQLPNLFGSPAIPKEAADTITQALDKMVKEGEIGPKNKWQALEYWAADYLAGK</sequence>
<evidence type="ECO:0000313" key="2">
    <source>
        <dbReference type="Proteomes" id="UP000220480"/>
    </source>
</evidence>
<reference evidence="1 2" key="1">
    <citation type="journal article" date="2017" name="Front. Microbiol.">
        <title>New Insights into the Diversity of the Genus Faecalibacterium.</title>
        <authorList>
            <person name="Benevides L."/>
            <person name="Burman S."/>
            <person name="Martin R."/>
            <person name="Robert V."/>
            <person name="Thomas M."/>
            <person name="Miquel S."/>
            <person name="Chain F."/>
            <person name="Sokol H."/>
            <person name="Bermudez-Humaran L.G."/>
            <person name="Morrison M."/>
            <person name="Langella P."/>
            <person name="Azevedo V.A."/>
            <person name="Chatel J.M."/>
            <person name="Soares S."/>
        </authorList>
    </citation>
    <scope>NUCLEOTIDE SEQUENCE [LARGE SCALE GENOMIC DNA]</scope>
    <source>
        <strain evidence="1 2">CNCM I 4644</strain>
    </source>
</reference>
<organism evidence="1 2">
    <name type="scientific">Faecalibacterium prausnitzii</name>
    <dbReference type="NCBI Taxonomy" id="853"/>
    <lineage>
        <taxon>Bacteria</taxon>
        <taxon>Bacillati</taxon>
        <taxon>Bacillota</taxon>
        <taxon>Clostridia</taxon>
        <taxon>Eubacteriales</taxon>
        <taxon>Oscillospiraceae</taxon>
        <taxon>Faecalibacterium</taxon>
    </lineage>
</organism>
<dbReference type="InterPro" id="IPR036086">
    <property type="entry name" value="ParB/Sulfiredoxin_sf"/>
</dbReference>